<dbReference type="PROSITE" id="PS50894">
    <property type="entry name" value="HPT"/>
    <property type="match status" value="1"/>
</dbReference>
<sequence>MMDFQQDQEVMEAFVDETRDRLVELETGILHLEHLDGASVEEVVNEIFRAAHSVKAGAGLLKLHSMERLSHWLENILGRIRTGEIRPDADLVTALLDGIDVLRDLAENVPDCADVDVSEHMISLRDALELARARRRKV</sequence>
<accession>A0A846QJ66</accession>
<dbReference type="CDD" id="cd00088">
    <property type="entry name" value="HPT"/>
    <property type="match status" value="1"/>
</dbReference>
<keyword evidence="4" id="KW-1185">Reference proteome</keyword>
<feature type="modified residue" description="Phosphohistidine" evidence="1">
    <location>
        <position position="52"/>
    </location>
</feature>
<keyword evidence="1" id="KW-0597">Phosphoprotein</keyword>
<dbReference type="Proteomes" id="UP000580856">
    <property type="component" value="Unassembled WGS sequence"/>
</dbReference>
<evidence type="ECO:0000256" key="1">
    <source>
        <dbReference type="PROSITE-ProRule" id="PRU00110"/>
    </source>
</evidence>
<dbReference type="Gene3D" id="1.20.120.160">
    <property type="entry name" value="HPT domain"/>
    <property type="match status" value="1"/>
</dbReference>
<evidence type="ECO:0000313" key="3">
    <source>
        <dbReference type="EMBL" id="NJB68916.1"/>
    </source>
</evidence>
<dbReference type="SMART" id="SM00073">
    <property type="entry name" value="HPT"/>
    <property type="match status" value="1"/>
</dbReference>
<dbReference type="GO" id="GO:0004673">
    <property type="term" value="F:protein histidine kinase activity"/>
    <property type="evidence" value="ECO:0007669"/>
    <property type="project" value="UniProtKB-EC"/>
</dbReference>
<reference evidence="3 4" key="1">
    <citation type="submission" date="2020-03" db="EMBL/GenBank/DDBJ databases">
        <title>Genomic Encyclopedia of Type Strains, Phase IV (KMG-IV): sequencing the most valuable type-strain genomes for metagenomic binning, comparative biology and taxonomic classification.</title>
        <authorList>
            <person name="Goeker M."/>
        </authorList>
    </citation>
    <scope>NUCLEOTIDE SEQUENCE [LARGE SCALE GENOMIC DNA]</scope>
    <source>
        <strain evidence="3 4">DSM 24233</strain>
    </source>
</reference>
<dbReference type="EC" id="2.7.13.3" evidence="3"/>
<dbReference type="AlphaFoldDB" id="A0A846QJ66"/>
<dbReference type="Pfam" id="PF01627">
    <property type="entry name" value="Hpt"/>
    <property type="match status" value="1"/>
</dbReference>
<comment type="caution">
    <text evidence="3">The sequence shown here is derived from an EMBL/GenBank/DDBJ whole genome shotgun (WGS) entry which is preliminary data.</text>
</comment>
<proteinExistence type="predicted"/>
<dbReference type="RefSeq" id="WP_167942012.1">
    <property type="nucleotide sequence ID" value="NZ_JAATJA010000003.1"/>
</dbReference>
<keyword evidence="3" id="KW-0418">Kinase</keyword>
<dbReference type="PANTHER" id="PTHR43395">
    <property type="entry name" value="SENSOR HISTIDINE KINASE CHEA"/>
    <property type="match status" value="1"/>
</dbReference>
<dbReference type="SUPFAM" id="SSF47226">
    <property type="entry name" value="Histidine-containing phosphotransfer domain, HPT domain"/>
    <property type="match status" value="1"/>
</dbReference>
<evidence type="ECO:0000313" key="4">
    <source>
        <dbReference type="Proteomes" id="UP000580856"/>
    </source>
</evidence>
<dbReference type="EMBL" id="JAATJA010000003">
    <property type="protein sequence ID" value="NJB68916.1"/>
    <property type="molecule type" value="Genomic_DNA"/>
</dbReference>
<organism evidence="3 4">
    <name type="scientific">Desulfobaculum xiamenense</name>
    <dbReference type="NCBI Taxonomy" id="995050"/>
    <lineage>
        <taxon>Bacteria</taxon>
        <taxon>Pseudomonadati</taxon>
        <taxon>Thermodesulfobacteriota</taxon>
        <taxon>Desulfovibrionia</taxon>
        <taxon>Desulfovibrionales</taxon>
        <taxon>Desulfovibrionaceae</taxon>
        <taxon>Desulfobaculum</taxon>
    </lineage>
</organism>
<evidence type="ECO:0000259" key="2">
    <source>
        <dbReference type="PROSITE" id="PS50894"/>
    </source>
</evidence>
<name>A0A846QJ66_9BACT</name>
<dbReference type="InterPro" id="IPR051315">
    <property type="entry name" value="Bact_Chemotaxis_CheA"/>
</dbReference>
<dbReference type="GO" id="GO:0000160">
    <property type="term" value="P:phosphorelay signal transduction system"/>
    <property type="evidence" value="ECO:0007669"/>
    <property type="project" value="InterPro"/>
</dbReference>
<dbReference type="InterPro" id="IPR008207">
    <property type="entry name" value="Sig_transdc_His_kin_Hpt_dom"/>
</dbReference>
<dbReference type="PANTHER" id="PTHR43395:SF1">
    <property type="entry name" value="CHEMOTAXIS PROTEIN CHEA"/>
    <property type="match status" value="1"/>
</dbReference>
<protein>
    <submittedName>
        <fullName evidence="3">Two-component system chemotaxis sensor kinase CheA</fullName>
        <ecNumber evidence="3">2.7.13.3</ecNumber>
    </submittedName>
</protein>
<feature type="domain" description="HPt" evidence="2">
    <location>
        <begin position="3"/>
        <end position="109"/>
    </location>
</feature>
<gene>
    <name evidence="3" type="ORF">GGQ74_002610</name>
</gene>
<keyword evidence="3" id="KW-0808">Transferase</keyword>
<dbReference type="InterPro" id="IPR036641">
    <property type="entry name" value="HPT_dom_sf"/>
</dbReference>